<gene>
    <name evidence="2" type="ORF">NBM05_11505</name>
</gene>
<evidence type="ECO:0000313" key="3">
    <source>
        <dbReference type="Proteomes" id="UP001139502"/>
    </source>
</evidence>
<dbReference type="Pfam" id="PF16571">
    <property type="entry name" value="FBP_C"/>
    <property type="match status" value="1"/>
</dbReference>
<protein>
    <submittedName>
        <fullName evidence="2">FBP domain-containing protein</fullName>
    </submittedName>
</protein>
<feature type="domain" description="Elongation factor G-binding protein C-terminal treble-clef zinc-finger" evidence="1">
    <location>
        <begin position="8"/>
        <end position="160"/>
    </location>
</feature>
<dbReference type="Proteomes" id="UP001139502">
    <property type="component" value="Unassembled WGS sequence"/>
</dbReference>
<evidence type="ECO:0000259" key="1">
    <source>
        <dbReference type="Pfam" id="PF16571"/>
    </source>
</evidence>
<organism evidence="2 3">
    <name type="scientific">Rothia santali</name>
    <dbReference type="NCBI Taxonomy" id="2949643"/>
    <lineage>
        <taxon>Bacteria</taxon>
        <taxon>Bacillati</taxon>
        <taxon>Actinomycetota</taxon>
        <taxon>Actinomycetes</taxon>
        <taxon>Micrococcales</taxon>
        <taxon>Micrococcaceae</taxon>
        <taxon>Rothia</taxon>
    </lineage>
</organism>
<dbReference type="AlphaFoldDB" id="A0A9X2KLX9"/>
<reference evidence="2" key="1">
    <citation type="submission" date="2022-06" db="EMBL/GenBank/DDBJ databases">
        <title>Rothia sp. isolated from sandalwood seedling.</title>
        <authorList>
            <person name="Tuikhar N."/>
            <person name="Kirdat K."/>
            <person name="Thorat V."/>
            <person name="Swetha P."/>
            <person name="Padma S."/>
            <person name="Sundararaj R."/>
            <person name="Yadav A."/>
        </authorList>
    </citation>
    <scope>NUCLEOTIDE SEQUENCE</scope>
    <source>
        <strain evidence="2">AR01</strain>
    </source>
</reference>
<accession>A0A9X2KLX9</accession>
<keyword evidence="3" id="KW-1185">Reference proteome</keyword>
<comment type="caution">
    <text evidence="2">The sequence shown here is derived from an EMBL/GenBank/DDBJ whole genome shotgun (WGS) entry which is preliminary data.</text>
</comment>
<dbReference type="RefSeq" id="WP_254167506.1">
    <property type="nucleotide sequence ID" value="NZ_JANAFB010000031.1"/>
</dbReference>
<name>A0A9X2KLX9_9MICC</name>
<dbReference type="EMBL" id="JANAFB010000031">
    <property type="protein sequence ID" value="MCP3426611.1"/>
    <property type="molecule type" value="Genomic_DNA"/>
</dbReference>
<dbReference type="InterPro" id="IPR032330">
    <property type="entry name" value="EF-G-binding_C"/>
</dbReference>
<proteinExistence type="predicted"/>
<evidence type="ECO:0000313" key="2">
    <source>
        <dbReference type="EMBL" id="MCP3426611.1"/>
    </source>
</evidence>
<sequence>MQPLTESQIRSSFINCSKGEAQRLNLPAGLATWEWPAEIFLGWIDPKSPQRGYAVVETEDGPRGIVLTKTEQRSGGSAQMCQFCMTLHPGSGVALYSAARPSARKGRHSSLGTYLCSNLRCSDYTLGRRRPQGIRQMEETMTLEDRRERTLAKARRFVAKLEDEK</sequence>